<feature type="non-terminal residue" evidence="3">
    <location>
        <position position="143"/>
    </location>
</feature>
<evidence type="ECO:0000256" key="2">
    <source>
        <dbReference type="SAM" id="SignalP"/>
    </source>
</evidence>
<feature type="chain" id="PRO_5036418138" evidence="2">
    <location>
        <begin position="30"/>
        <end position="143"/>
    </location>
</feature>
<keyword evidence="2" id="KW-0732">Signal</keyword>
<feature type="compositionally biased region" description="Polar residues" evidence="1">
    <location>
        <begin position="71"/>
        <end position="83"/>
    </location>
</feature>
<proteinExistence type="predicted"/>
<feature type="signal peptide" evidence="2">
    <location>
        <begin position="1"/>
        <end position="29"/>
    </location>
</feature>
<evidence type="ECO:0000313" key="5">
    <source>
        <dbReference type="Proteomes" id="UP000664859"/>
    </source>
</evidence>
<sequence>MAARSWRKHSESVSMQLLLLLVLSLTTVAFSTVIASTVASSSTASSATKFKPILSPMQPETCAEGEEATSEDSQGQQCNDDGTATGITLLEHVNINLPDQDTCQPFYGDLLGMVADPRKATTKGATGTQWFNAGISQVHLPKG</sequence>
<reference evidence="3" key="1">
    <citation type="submission" date="2021-02" db="EMBL/GenBank/DDBJ databases">
        <title>First Annotated Genome of the Yellow-green Alga Tribonema minus.</title>
        <authorList>
            <person name="Mahan K.M."/>
        </authorList>
    </citation>
    <scope>NUCLEOTIDE SEQUENCE</scope>
    <source>
        <strain evidence="3">UTEX B ZZ1240</strain>
    </source>
</reference>
<evidence type="ECO:0000256" key="1">
    <source>
        <dbReference type="SAM" id="MobiDB-lite"/>
    </source>
</evidence>
<dbReference type="SUPFAM" id="SSF54593">
    <property type="entry name" value="Glyoxalase/Bleomycin resistance protein/Dihydroxybiphenyl dioxygenase"/>
    <property type="match status" value="1"/>
</dbReference>
<dbReference type="InterPro" id="IPR029068">
    <property type="entry name" value="Glyas_Bleomycin-R_OHBP_Dase"/>
</dbReference>
<dbReference type="EMBL" id="JAFCMP010000370">
    <property type="protein sequence ID" value="KAG5180664.1"/>
    <property type="molecule type" value="Genomic_DNA"/>
</dbReference>
<gene>
    <name evidence="4" type="ORF">JKP88DRAFT_323496</name>
    <name evidence="3" type="ORF">JKP88DRAFT_324567</name>
</gene>
<dbReference type="OrthoDB" id="410751at2759"/>
<keyword evidence="5" id="KW-1185">Reference proteome</keyword>
<comment type="caution">
    <text evidence="3">The sequence shown here is derived from an EMBL/GenBank/DDBJ whole genome shotgun (WGS) entry which is preliminary data.</text>
</comment>
<dbReference type="PANTHER" id="PTHR40280:SF1">
    <property type="entry name" value="VOC DOMAIN-CONTAINING PROTEIN"/>
    <property type="match status" value="1"/>
</dbReference>
<evidence type="ECO:0000313" key="4">
    <source>
        <dbReference type="EMBL" id="KAG5180664.1"/>
    </source>
</evidence>
<dbReference type="AlphaFoldDB" id="A0A835YZT0"/>
<dbReference type="PANTHER" id="PTHR40280">
    <property type="entry name" value="BLR6907 PROTEIN"/>
    <property type="match status" value="1"/>
</dbReference>
<evidence type="ECO:0000313" key="3">
    <source>
        <dbReference type="EMBL" id="KAG5180214.1"/>
    </source>
</evidence>
<protein>
    <submittedName>
        <fullName evidence="3">Uncharacterized protein</fullName>
    </submittedName>
</protein>
<name>A0A835YZT0_9STRA</name>
<organism evidence="3 5">
    <name type="scientific">Tribonema minus</name>
    <dbReference type="NCBI Taxonomy" id="303371"/>
    <lineage>
        <taxon>Eukaryota</taxon>
        <taxon>Sar</taxon>
        <taxon>Stramenopiles</taxon>
        <taxon>Ochrophyta</taxon>
        <taxon>PX clade</taxon>
        <taxon>Xanthophyceae</taxon>
        <taxon>Tribonematales</taxon>
        <taxon>Tribonemataceae</taxon>
        <taxon>Tribonema</taxon>
    </lineage>
</organism>
<dbReference type="EMBL" id="JAFCMP010000405">
    <property type="protein sequence ID" value="KAG5180214.1"/>
    <property type="molecule type" value="Genomic_DNA"/>
</dbReference>
<accession>A0A835YZT0</accession>
<dbReference type="Proteomes" id="UP000664859">
    <property type="component" value="Unassembled WGS sequence"/>
</dbReference>
<feature type="region of interest" description="Disordered" evidence="1">
    <location>
        <begin position="42"/>
        <end position="83"/>
    </location>
</feature>